<proteinExistence type="predicted"/>
<evidence type="ECO:0000313" key="3">
    <source>
        <dbReference type="EMBL" id="TNN79248.1"/>
    </source>
</evidence>
<dbReference type="AlphaFoldDB" id="A0A4Z2INK7"/>
<evidence type="ECO:0000256" key="1">
    <source>
        <dbReference type="SAM" id="MobiDB-lite"/>
    </source>
</evidence>
<evidence type="ECO:0000256" key="2">
    <source>
        <dbReference type="SAM" id="SignalP"/>
    </source>
</evidence>
<sequence>MCRVQLQPVCLLACLSLSLKGLLIHQQGCTDKALFPRPSPRLSISLALSPPLWMDRSQCPPTIRPKSSEDKGTGILRSFQPKHLNPDSVSAAHVATS</sequence>
<dbReference type="EMBL" id="SRLO01000066">
    <property type="protein sequence ID" value="TNN79248.1"/>
    <property type="molecule type" value="Genomic_DNA"/>
</dbReference>
<feature type="region of interest" description="Disordered" evidence="1">
    <location>
        <begin position="61"/>
        <end position="97"/>
    </location>
</feature>
<comment type="caution">
    <text evidence="3">The sequence shown here is derived from an EMBL/GenBank/DDBJ whole genome shotgun (WGS) entry which is preliminary data.</text>
</comment>
<evidence type="ECO:0000313" key="4">
    <source>
        <dbReference type="Proteomes" id="UP000314294"/>
    </source>
</evidence>
<evidence type="ECO:0008006" key="5">
    <source>
        <dbReference type="Google" id="ProtNLM"/>
    </source>
</evidence>
<reference evidence="3 4" key="1">
    <citation type="submission" date="2019-03" db="EMBL/GenBank/DDBJ databases">
        <title>First draft genome of Liparis tanakae, snailfish: a comprehensive survey of snailfish specific genes.</title>
        <authorList>
            <person name="Kim W."/>
            <person name="Song I."/>
            <person name="Jeong J.-H."/>
            <person name="Kim D."/>
            <person name="Kim S."/>
            <person name="Ryu S."/>
            <person name="Song J.Y."/>
            <person name="Lee S.K."/>
        </authorList>
    </citation>
    <scope>NUCLEOTIDE SEQUENCE [LARGE SCALE GENOMIC DNA]</scope>
    <source>
        <tissue evidence="3">Muscle</tissue>
    </source>
</reference>
<accession>A0A4Z2INK7</accession>
<organism evidence="3 4">
    <name type="scientific">Liparis tanakae</name>
    <name type="common">Tanaka's snailfish</name>
    <dbReference type="NCBI Taxonomy" id="230148"/>
    <lineage>
        <taxon>Eukaryota</taxon>
        <taxon>Metazoa</taxon>
        <taxon>Chordata</taxon>
        <taxon>Craniata</taxon>
        <taxon>Vertebrata</taxon>
        <taxon>Euteleostomi</taxon>
        <taxon>Actinopterygii</taxon>
        <taxon>Neopterygii</taxon>
        <taxon>Teleostei</taxon>
        <taxon>Neoteleostei</taxon>
        <taxon>Acanthomorphata</taxon>
        <taxon>Eupercaria</taxon>
        <taxon>Perciformes</taxon>
        <taxon>Cottioidei</taxon>
        <taxon>Cottales</taxon>
        <taxon>Liparidae</taxon>
        <taxon>Liparis</taxon>
    </lineage>
</organism>
<name>A0A4Z2INK7_9TELE</name>
<gene>
    <name evidence="3" type="ORF">EYF80_010493</name>
</gene>
<keyword evidence="4" id="KW-1185">Reference proteome</keyword>
<protein>
    <recommendedName>
        <fullName evidence="5">Secreted protein</fullName>
    </recommendedName>
</protein>
<dbReference type="Proteomes" id="UP000314294">
    <property type="component" value="Unassembled WGS sequence"/>
</dbReference>
<feature type="chain" id="PRO_5021232173" description="Secreted protein" evidence="2">
    <location>
        <begin position="22"/>
        <end position="97"/>
    </location>
</feature>
<keyword evidence="2" id="KW-0732">Signal</keyword>
<feature type="signal peptide" evidence="2">
    <location>
        <begin position="1"/>
        <end position="21"/>
    </location>
</feature>